<dbReference type="PANTHER" id="PTHR33112:SF16">
    <property type="entry name" value="HETEROKARYON INCOMPATIBILITY DOMAIN-CONTAINING PROTEIN"/>
    <property type="match status" value="1"/>
</dbReference>
<protein>
    <recommendedName>
        <fullName evidence="1">Heterokaryon incompatibility domain-containing protein</fullName>
    </recommendedName>
</protein>
<keyword evidence="3" id="KW-1185">Reference proteome</keyword>
<dbReference type="AlphaFoldDB" id="A0A3D8QBJ8"/>
<comment type="caution">
    <text evidence="2">The sequence shown here is derived from an EMBL/GenBank/DDBJ whole genome shotgun (WGS) entry which is preliminary data.</text>
</comment>
<evidence type="ECO:0000313" key="3">
    <source>
        <dbReference type="Proteomes" id="UP000256328"/>
    </source>
</evidence>
<organism evidence="2 3">
    <name type="scientific">Coleophoma crateriformis</name>
    <dbReference type="NCBI Taxonomy" id="565419"/>
    <lineage>
        <taxon>Eukaryota</taxon>
        <taxon>Fungi</taxon>
        <taxon>Dikarya</taxon>
        <taxon>Ascomycota</taxon>
        <taxon>Pezizomycotina</taxon>
        <taxon>Leotiomycetes</taxon>
        <taxon>Helotiales</taxon>
        <taxon>Dermateaceae</taxon>
        <taxon>Coleophoma</taxon>
    </lineage>
</organism>
<evidence type="ECO:0000313" key="2">
    <source>
        <dbReference type="EMBL" id="RDW59223.1"/>
    </source>
</evidence>
<feature type="domain" description="Heterokaryon incompatibility" evidence="1">
    <location>
        <begin position="278"/>
        <end position="419"/>
    </location>
</feature>
<sequence length="732" mass="83705">MEGTHHEADCPPPLNKLCTVCHELITTSALLKRRRFEPPFDHFTPGAQEAHKHHSSLAQLIECAKAECHLCCLLWDALEDSYQRGNRRNPFHDSGSESLESAEPHCLIDGVYLRRISRHEDTYRRDMTVFAPMQKFCVLKISTGNLERRLVTQDSQQGYVGEVAIDRRRGNCLVNLLRSFVPESQLDKVRDTLSIEQPATCIASWDTSSEEHFQLIKSWIEECITTHSGCRRRVQNGMLPQRLLYLDRKNGTSPRIRVVKTSELSDSDLCTQMEHSLDQKQLSAMFNDAIWATVMLGYTYLWIDSLCIVQDGPDKASELGRMGDIYGNAVCTLTADVDNGRLFCVRAPRFFHPCSLPKPTPNGTYACRIGEVMPSRGLLGASQEPYNTSVLTRGYDLSCVRDRVLESSPLESRGWVFQERCLSPRVIHFGPQLYWECNTCEGTEGRAEGRPLPPLRFKYMTERLNWRRAALLLSQSSEQRIDCSSHDFFHCWHWILEKYTECDLSFATDRLPGLLGVIIQISTGKDLRSVCGLWEADLASELLWTVKPALGRSRQPAKDMPSWSWASLDDAPINYFVVRNHHLYAKERDRPQYVSCIEVLTTPESLSRVWKPFNKSNAGCLKLRTKLMGCLEKLDGDFPISIYLDRQREFWDGVQFVVRMCYLMPILVLGKQEVRKELPWIVPCAGLILMKAEADDSLAGQRVYRRIGAFSTHNEGIIFSLMYREEEDVVLV</sequence>
<evidence type="ECO:0000259" key="1">
    <source>
        <dbReference type="Pfam" id="PF06985"/>
    </source>
</evidence>
<dbReference type="EMBL" id="PDLN01000020">
    <property type="protein sequence ID" value="RDW59223.1"/>
    <property type="molecule type" value="Genomic_DNA"/>
</dbReference>
<dbReference type="Pfam" id="PF06985">
    <property type="entry name" value="HET"/>
    <property type="match status" value="1"/>
</dbReference>
<accession>A0A3D8QBJ8</accession>
<dbReference type="Proteomes" id="UP000256328">
    <property type="component" value="Unassembled WGS sequence"/>
</dbReference>
<dbReference type="PANTHER" id="PTHR33112">
    <property type="entry name" value="DOMAIN PROTEIN, PUTATIVE-RELATED"/>
    <property type="match status" value="1"/>
</dbReference>
<gene>
    <name evidence="2" type="ORF">BP5796_12147</name>
</gene>
<name>A0A3D8QBJ8_9HELO</name>
<proteinExistence type="predicted"/>
<dbReference type="InterPro" id="IPR010730">
    <property type="entry name" value="HET"/>
</dbReference>
<reference evidence="2 3" key="1">
    <citation type="journal article" date="2018" name="IMA Fungus">
        <title>IMA Genome-F 9: Draft genome sequence of Annulohypoxylon stygium, Aspergillus mulundensis, Berkeleyomyces basicola (syn. Thielaviopsis basicola), Ceratocystis smalleyi, two Cercospora beticola strains, Coleophoma cylindrospora, Fusarium fracticaudum, Phialophora cf. hyalina, and Morchella septimelata.</title>
        <authorList>
            <person name="Wingfield B.D."/>
            <person name="Bills G.F."/>
            <person name="Dong Y."/>
            <person name="Huang W."/>
            <person name="Nel W.J."/>
            <person name="Swalarsk-Parry B.S."/>
            <person name="Vaghefi N."/>
            <person name="Wilken P.M."/>
            <person name="An Z."/>
            <person name="de Beer Z.W."/>
            <person name="De Vos L."/>
            <person name="Chen L."/>
            <person name="Duong T.A."/>
            <person name="Gao Y."/>
            <person name="Hammerbacher A."/>
            <person name="Kikkert J.R."/>
            <person name="Li Y."/>
            <person name="Li H."/>
            <person name="Li K."/>
            <person name="Li Q."/>
            <person name="Liu X."/>
            <person name="Ma X."/>
            <person name="Naidoo K."/>
            <person name="Pethybridge S.J."/>
            <person name="Sun J."/>
            <person name="Steenkamp E.T."/>
            <person name="van der Nest M.A."/>
            <person name="van Wyk S."/>
            <person name="Wingfield M.J."/>
            <person name="Xiong C."/>
            <person name="Yue Q."/>
            <person name="Zhang X."/>
        </authorList>
    </citation>
    <scope>NUCLEOTIDE SEQUENCE [LARGE SCALE GENOMIC DNA]</scope>
    <source>
        <strain evidence="2 3">BP5796</strain>
    </source>
</reference>
<dbReference type="OrthoDB" id="3695242at2759"/>